<dbReference type="EMBL" id="UINC01191468">
    <property type="protein sequence ID" value="SVE06134.1"/>
    <property type="molecule type" value="Genomic_DNA"/>
</dbReference>
<gene>
    <name evidence="2" type="ORF">METZ01_LOCUS458988</name>
</gene>
<evidence type="ECO:0000259" key="1">
    <source>
        <dbReference type="Pfam" id="PF13475"/>
    </source>
</evidence>
<protein>
    <recommendedName>
        <fullName evidence="1">DUF4116 domain-containing protein</fullName>
    </recommendedName>
</protein>
<dbReference type="AlphaFoldDB" id="A0A383AEM3"/>
<organism evidence="2">
    <name type="scientific">marine metagenome</name>
    <dbReference type="NCBI Taxonomy" id="408172"/>
    <lineage>
        <taxon>unclassified sequences</taxon>
        <taxon>metagenomes</taxon>
        <taxon>ecological metagenomes</taxon>
    </lineage>
</organism>
<reference evidence="2" key="1">
    <citation type="submission" date="2018-05" db="EMBL/GenBank/DDBJ databases">
        <authorList>
            <person name="Lanie J.A."/>
            <person name="Ng W.-L."/>
            <person name="Kazmierczak K.M."/>
            <person name="Andrzejewski T.M."/>
            <person name="Davidsen T.M."/>
            <person name="Wayne K.J."/>
            <person name="Tettelin H."/>
            <person name="Glass J.I."/>
            <person name="Rusch D."/>
            <person name="Podicherti R."/>
            <person name="Tsui H.-C.T."/>
            <person name="Winkler M.E."/>
        </authorList>
    </citation>
    <scope>NUCLEOTIDE SEQUENCE</scope>
</reference>
<proteinExistence type="predicted"/>
<evidence type="ECO:0000313" key="2">
    <source>
        <dbReference type="EMBL" id="SVE06134.1"/>
    </source>
</evidence>
<name>A0A383AEM3_9ZZZZ</name>
<dbReference type="InterPro" id="IPR025197">
    <property type="entry name" value="DUF4116"/>
</dbReference>
<feature type="non-terminal residue" evidence="2">
    <location>
        <position position="51"/>
    </location>
</feature>
<dbReference type="Pfam" id="PF13475">
    <property type="entry name" value="DUF4116"/>
    <property type="match status" value="1"/>
</dbReference>
<feature type="domain" description="DUF4116" evidence="1">
    <location>
        <begin position="6"/>
        <end position="51"/>
    </location>
</feature>
<sequence length="51" mass="5843">MTDWNNKEEVLEAVREDGSRLERASKELKADKEVVLEAVKNSGYLLEYASE</sequence>
<accession>A0A383AEM3</accession>